<keyword evidence="2" id="KW-0378">Hydrolase</keyword>
<evidence type="ECO:0000256" key="3">
    <source>
        <dbReference type="ARBA" id="ARBA00022839"/>
    </source>
</evidence>
<dbReference type="PANTHER" id="PTHR30231">
    <property type="entry name" value="DNA POLYMERASE III SUBUNIT EPSILON"/>
    <property type="match status" value="1"/>
</dbReference>
<keyword evidence="3 5" id="KW-0269">Exonuclease</keyword>
<dbReference type="CDD" id="cd06127">
    <property type="entry name" value="DEDDh"/>
    <property type="match status" value="1"/>
</dbReference>
<feature type="domain" description="Exonuclease" evidence="4">
    <location>
        <begin position="38"/>
        <end position="212"/>
    </location>
</feature>
<dbReference type="SUPFAM" id="SSF53098">
    <property type="entry name" value="Ribonuclease H-like"/>
    <property type="match status" value="1"/>
</dbReference>
<dbReference type="PANTHER" id="PTHR30231:SF4">
    <property type="entry name" value="PROTEIN NEN2"/>
    <property type="match status" value="1"/>
</dbReference>
<evidence type="ECO:0000256" key="2">
    <source>
        <dbReference type="ARBA" id="ARBA00022801"/>
    </source>
</evidence>
<organism evidence="5 6">
    <name type="scientific">Algoriphagus pacificus</name>
    <dbReference type="NCBI Taxonomy" id="2811234"/>
    <lineage>
        <taxon>Bacteria</taxon>
        <taxon>Pseudomonadati</taxon>
        <taxon>Bacteroidota</taxon>
        <taxon>Cytophagia</taxon>
        <taxon>Cytophagales</taxon>
        <taxon>Cyclobacteriaceae</taxon>
        <taxon>Algoriphagus</taxon>
    </lineage>
</organism>
<evidence type="ECO:0000313" key="5">
    <source>
        <dbReference type="EMBL" id="MBN7814815.1"/>
    </source>
</evidence>
<dbReference type="InterPro" id="IPR012337">
    <property type="entry name" value="RNaseH-like_sf"/>
</dbReference>
<sequence length="223" mass="25130">MSWWPFNSSKPVQKDFVKEYLKNSQKEIPGIRLFDQLSFVVLDTETTGLNPETDHVLSFGAVKINSQSIQVASAVEWYLSSSKKGKEAIQIHELIGNKMVLSLADFSSQFLQYIGNNIIVGHHVGFDLEMLKKIVKPFGLTRFPNPCIDTMNLAIRLDYGLRADRNLIPLKNYSLDALCDRYGIKTEDRHTAGGDAFLTANLLLKLLKAAEKKGINNWSLLNK</sequence>
<evidence type="ECO:0000313" key="6">
    <source>
        <dbReference type="Proteomes" id="UP000664480"/>
    </source>
</evidence>
<dbReference type="InterPro" id="IPR013520">
    <property type="entry name" value="Ribonucl_H"/>
</dbReference>
<dbReference type="Gene3D" id="3.30.420.10">
    <property type="entry name" value="Ribonuclease H-like superfamily/Ribonuclease H"/>
    <property type="match status" value="1"/>
</dbReference>
<name>A0ABS3CDC0_9BACT</name>
<dbReference type="Pfam" id="PF00929">
    <property type="entry name" value="RNase_T"/>
    <property type="match status" value="1"/>
</dbReference>
<dbReference type="InterPro" id="IPR036397">
    <property type="entry name" value="RNaseH_sf"/>
</dbReference>
<comment type="caution">
    <text evidence="5">The sequence shown here is derived from an EMBL/GenBank/DDBJ whole genome shotgun (WGS) entry which is preliminary data.</text>
</comment>
<protein>
    <submittedName>
        <fullName evidence="5">3'-5' exonuclease</fullName>
    </submittedName>
</protein>
<dbReference type="EMBL" id="JAFKCU010000001">
    <property type="protein sequence ID" value="MBN7814815.1"/>
    <property type="molecule type" value="Genomic_DNA"/>
</dbReference>
<dbReference type="GO" id="GO:0004527">
    <property type="term" value="F:exonuclease activity"/>
    <property type="evidence" value="ECO:0007669"/>
    <property type="project" value="UniProtKB-KW"/>
</dbReference>
<evidence type="ECO:0000256" key="1">
    <source>
        <dbReference type="ARBA" id="ARBA00022722"/>
    </source>
</evidence>
<dbReference type="Proteomes" id="UP000664480">
    <property type="component" value="Unassembled WGS sequence"/>
</dbReference>
<evidence type="ECO:0000259" key="4">
    <source>
        <dbReference type="SMART" id="SM00479"/>
    </source>
</evidence>
<gene>
    <name evidence="5" type="ORF">J0A69_05210</name>
</gene>
<keyword evidence="6" id="KW-1185">Reference proteome</keyword>
<accession>A0ABS3CDC0</accession>
<reference evidence="5 6" key="1">
    <citation type="submission" date="2021-03" db="EMBL/GenBank/DDBJ databases">
        <title>novel species isolated from a fishpond in China.</title>
        <authorList>
            <person name="Lu H."/>
            <person name="Cai Z."/>
        </authorList>
    </citation>
    <scope>NUCLEOTIDE SEQUENCE [LARGE SCALE GENOMIC DNA]</scope>
    <source>
        <strain evidence="5 6">YJ13C</strain>
    </source>
</reference>
<dbReference type="SMART" id="SM00479">
    <property type="entry name" value="EXOIII"/>
    <property type="match status" value="1"/>
</dbReference>
<proteinExistence type="predicted"/>
<keyword evidence="1" id="KW-0540">Nuclease</keyword>